<dbReference type="PANTHER" id="PTHR47053:SF1">
    <property type="entry name" value="MUREIN DD-ENDOPEPTIDASE MEPH-RELATED"/>
    <property type="match status" value="1"/>
</dbReference>
<dbReference type="InterPro" id="IPR038765">
    <property type="entry name" value="Papain-like_cys_pep_sf"/>
</dbReference>
<evidence type="ECO:0000256" key="5">
    <source>
        <dbReference type="SAM" id="MobiDB-lite"/>
    </source>
</evidence>
<feature type="domain" description="NlpC/P60" evidence="7">
    <location>
        <begin position="441"/>
        <end position="566"/>
    </location>
</feature>
<dbReference type="NCBIfam" id="NF045974">
    <property type="entry name" value="conju_CD1108"/>
    <property type="match status" value="1"/>
</dbReference>
<feature type="region of interest" description="Disordered" evidence="5">
    <location>
        <begin position="31"/>
        <end position="60"/>
    </location>
</feature>
<dbReference type="Pfam" id="PF00877">
    <property type="entry name" value="NLPC_P60"/>
    <property type="match status" value="1"/>
</dbReference>
<gene>
    <name evidence="8" type="ORF">OCV61_08450</name>
</gene>
<dbReference type="Gene3D" id="3.90.1720.10">
    <property type="entry name" value="endopeptidase domain like (from Nostoc punctiforme)"/>
    <property type="match status" value="1"/>
</dbReference>
<feature type="transmembrane region" description="Helical" evidence="6">
    <location>
        <begin position="226"/>
        <end position="246"/>
    </location>
</feature>
<evidence type="ECO:0000256" key="6">
    <source>
        <dbReference type="SAM" id="Phobius"/>
    </source>
</evidence>
<name>A0ABT2TT72_9FIRM</name>
<evidence type="ECO:0000256" key="3">
    <source>
        <dbReference type="ARBA" id="ARBA00022801"/>
    </source>
</evidence>
<dbReference type="InterPro" id="IPR000064">
    <property type="entry name" value="NLP_P60_dom"/>
</dbReference>
<accession>A0ABT2TT72</accession>
<reference evidence="8 9" key="1">
    <citation type="journal article" date="2021" name="ISME Commun">
        <title>Automated analysis of genomic sequences facilitates high-throughput and comprehensive description of bacteria.</title>
        <authorList>
            <person name="Hitch T.C.A."/>
        </authorList>
    </citation>
    <scope>NUCLEOTIDE SEQUENCE [LARGE SCALE GENOMIC DNA]</scope>
    <source>
        <strain evidence="8 9">Sanger_23</strain>
    </source>
</reference>
<evidence type="ECO:0000313" key="8">
    <source>
        <dbReference type="EMBL" id="MCU6765443.1"/>
    </source>
</evidence>
<evidence type="ECO:0000256" key="2">
    <source>
        <dbReference type="ARBA" id="ARBA00022670"/>
    </source>
</evidence>
<proteinExistence type="inferred from homology"/>
<dbReference type="SUPFAM" id="SSF54001">
    <property type="entry name" value="Cysteine proteinases"/>
    <property type="match status" value="1"/>
</dbReference>
<evidence type="ECO:0000313" key="9">
    <source>
        <dbReference type="Proteomes" id="UP001652409"/>
    </source>
</evidence>
<keyword evidence="2" id="KW-0645">Protease</keyword>
<dbReference type="RefSeq" id="WP_158421460.1">
    <property type="nucleotide sequence ID" value="NZ_JAOQJL010000014.1"/>
</dbReference>
<dbReference type="Proteomes" id="UP001652409">
    <property type="component" value="Unassembled WGS sequence"/>
</dbReference>
<comment type="caution">
    <text evidence="8">The sequence shown here is derived from an EMBL/GenBank/DDBJ whole genome shotgun (WGS) entry which is preliminary data.</text>
</comment>
<dbReference type="EMBL" id="JAOQJL010000014">
    <property type="protein sequence ID" value="MCU6765443.1"/>
    <property type="molecule type" value="Genomic_DNA"/>
</dbReference>
<evidence type="ECO:0000256" key="1">
    <source>
        <dbReference type="ARBA" id="ARBA00007074"/>
    </source>
</evidence>
<dbReference type="PANTHER" id="PTHR47053">
    <property type="entry name" value="MUREIN DD-ENDOPEPTIDASE MEPH-RELATED"/>
    <property type="match status" value="1"/>
</dbReference>
<evidence type="ECO:0000256" key="4">
    <source>
        <dbReference type="ARBA" id="ARBA00022807"/>
    </source>
</evidence>
<sequence length="566" mass="62458">MAKRPTRLRFTEDDLSSDAVKKAAGKAEKAAAKAEKAVDKITPKKHRKLRQEADVSASRTAKLRFGKAKADDIPPKPSGIKRTVTHAPVDTLSANVHKSISRYEDDNVGVQTAHQTELGAETAYHIADHAVYSHKLKAYDKAEKLVSKSDKANVNALFEKFKKDNPNASSNPLSRWRQKHNIKKEYAAARAGKGGKATAKGAGKTAKGVKSLTQKIADFCVSHKTALLWVLAIGLLFMVISGMFSACSTMFQGGTQVVLGTSFTAEDEDILGTDEDYTALENDLRSQVDNIESTHPGYDEYRYALDEIGHNPYELAAYLTVVFEDYTREEVQAELVRLFEEQYDLELDEEVEIRSYTTTDEDGNTSTVYYEYRILNVTLTNYGLGNVIASSRLTAEQWERYKVLLETLGNRSYLFGEDVSSAPGGGGEYTDYDIPGEALTDTAFANMVREAEKYLGYPYVWGGSSPSTSFDCSGFVSWVINNCGNGWSVGRQTANGLKNLCDIIPPSEAKPGDLIFFQGTYNTSGASHVGIYVGNGMMIHCGDPISYASIETNYWQQHFYCIGRIP</sequence>
<comment type="similarity">
    <text evidence="1">Belongs to the peptidase C40 family.</text>
</comment>
<protein>
    <submittedName>
        <fullName evidence="8">C40 family peptidase</fullName>
    </submittedName>
</protein>
<feature type="compositionally biased region" description="Basic and acidic residues" evidence="5">
    <location>
        <begin position="31"/>
        <end position="42"/>
    </location>
</feature>
<evidence type="ECO:0000259" key="7">
    <source>
        <dbReference type="PROSITE" id="PS51935"/>
    </source>
</evidence>
<keyword evidence="6" id="KW-0812">Transmembrane</keyword>
<organism evidence="8 9">
    <name type="scientific">Blautia ammoniilytica</name>
    <dbReference type="NCBI Taxonomy" id="2981782"/>
    <lineage>
        <taxon>Bacteria</taxon>
        <taxon>Bacillati</taxon>
        <taxon>Bacillota</taxon>
        <taxon>Clostridia</taxon>
        <taxon>Lachnospirales</taxon>
        <taxon>Lachnospiraceae</taxon>
        <taxon>Blautia</taxon>
    </lineage>
</organism>
<keyword evidence="3" id="KW-0378">Hydrolase</keyword>
<dbReference type="InterPro" id="IPR051202">
    <property type="entry name" value="Peptidase_C40"/>
</dbReference>
<keyword evidence="6" id="KW-1133">Transmembrane helix</keyword>
<keyword evidence="9" id="KW-1185">Reference proteome</keyword>
<keyword evidence="4" id="KW-0788">Thiol protease</keyword>
<keyword evidence="6" id="KW-0472">Membrane</keyword>
<dbReference type="PROSITE" id="PS51935">
    <property type="entry name" value="NLPC_P60"/>
    <property type="match status" value="1"/>
</dbReference>